<accession>A0A8H7T1A4</accession>
<organism evidence="8 9">
    <name type="scientific">Cadophora malorum</name>
    <dbReference type="NCBI Taxonomy" id="108018"/>
    <lineage>
        <taxon>Eukaryota</taxon>
        <taxon>Fungi</taxon>
        <taxon>Dikarya</taxon>
        <taxon>Ascomycota</taxon>
        <taxon>Pezizomycotina</taxon>
        <taxon>Leotiomycetes</taxon>
        <taxon>Helotiales</taxon>
        <taxon>Ploettnerulaceae</taxon>
        <taxon>Cadophora</taxon>
    </lineage>
</organism>
<feature type="signal peptide" evidence="6">
    <location>
        <begin position="1"/>
        <end position="19"/>
    </location>
</feature>
<keyword evidence="5" id="KW-0503">Monooxygenase</keyword>
<dbReference type="GO" id="GO:0004497">
    <property type="term" value="F:monooxygenase activity"/>
    <property type="evidence" value="ECO:0007669"/>
    <property type="project" value="UniProtKB-KW"/>
</dbReference>
<evidence type="ECO:0000313" key="9">
    <source>
        <dbReference type="Proteomes" id="UP000664132"/>
    </source>
</evidence>
<dbReference type="AlphaFoldDB" id="A0A8H7T1A4"/>
<proteinExistence type="predicted"/>
<sequence length="369" mass="40922">MAEGPVLIVGAGVVGLVLAQALKKQGIAFIIFDRDEHINARGHGWGITIHWALEALKNCLPSSLFEKLNTIQVDPEQGRKDTGQFLFLNVKTAEPVFQIPPSPRLRINREKFRKLLLEGIEVQWNKALENFEVNNLGVVASFKGGSRLPIRFLGATVKLTPSEIEPLRAFDPLLFQGCHPETGTFLWFSTLDTPEVNGSSGSNEYFSAQLNMSWPVKGPGDEVPASNEEKLKKMKEISSTFETRLSTAIQRIPDDTEIMEIRLADWPCLHWPSSDGKVTLIGDAAHAMTMYRGEAANHGITDALDLCQSLTAMAKDGKSLKPRIHEFETEMRERTSWAVLMSRQACLDAHDFSSLNADSAILARRAVKA</sequence>
<dbReference type="Proteomes" id="UP000664132">
    <property type="component" value="Unassembled WGS sequence"/>
</dbReference>
<evidence type="ECO:0000256" key="6">
    <source>
        <dbReference type="SAM" id="SignalP"/>
    </source>
</evidence>
<keyword evidence="4" id="KW-0560">Oxidoreductase</keyword>
<dbReference type="PANTHER" id="PTHR47178:SF1">
    <property type="entry name" value="FAD-BINDING DOMAIN-CONTAINING PROTEIN-RELATED"/>
    <property type="match status" value="1"/>
</dbReference>
<keyword evidence="9" id="KW-1185">Reference proteome</keyword>
<keyword evidence="6" id="KW-0732">Signal</keyword>
<evidence type="ECO:0000256" key="3">
    <source>
        <dbReference type="ARBA" id="ARBA00022827"/>
    </source>
</evidence>
<feature type="domain" description="FAD-binding" evidence="7">
    <location>
        <begin position="272"/>
        <end position="337"/>
    </location>
</feature>
<protein>
    <recommendedName>
        <fullName evidence="7">FAD-binding domain-containing protein</fullName>
    </recommendedName>
</protein>
<keyword evidence="3" id="KW-0274">FAD</keyword>
<dbReference type="Gene3D" id="3.50.50.60">
    <property type="entry name" value="FAD/NAD(P)-binding domain"/>
    <property type="match status" value="2"/>
</dbReference>
<dbReference type="InterPro" id="IPR036188">
    <property type="entry name" value="FAD/NAD-bd_sf"/>
</dbReference>
<dbReference type="OrthoDB" id="47494at2759"/>
<evidence type="ECO:0000259" key="7">
    <source>
        <dbReference type="Pfam" id="PF01494"/>
    </source>
</evidence>
<dbReference type="EMBL" id="JAFJYH010000449">
    <property type="protein sequence ID" value="KAG4411684.1"/>
    <property type="molecule type" value="Genomic_DNA"/>
</dbReference>
<reference evidence="8" key="1">
    <citation type="submission" date="2021-02" db="EMBL/GenBank/DDBJ databases">
        <title>Genome sequence Cadophora malorum strain M34.</title>
        <authorList>
            <person name="Stefanovic E."/>
            <person name="Vu D."/>
            <person name="Scully C."/>
            <person name="Dijksterhuis J."/>
            <person name="Roader J."/>
            <person name="Houbraken J."/>
        </authorList>
    </citation>
    <scope>NUCLEOTIDE SEQUENCE</scope>
    <source>
        <strain evidence="8">M34</strain>
    </source>
</reference>
<dbReference type="GO" id="GO:0071949">
    <property type="term" value="F:FAD binding"/>
    <property type="evidence" value="ECO:0007669"/>
    <property type="project" value="InterPro"/>
</dbReference>
<dbReference type="InterPro" id="IPR002938">
    <property type="entry name" value="FAD-bd"/>
</dbReference>
<dbReference type="Pfam" id="PF13450">
    <property type="entry name" value="NAD_binding_8"/>
    <property type="match status" value="1"/>
</dbReference>
<keyword evidence="2" id="KW-0285">Flavoprotein</keyword>
<gene>
    <name evidence="8" type="ORF">IFR04_015182</name>
</gene>
<name>A0A8H7T1A4_9HELO</name>
<comment type="caution">
    <text evidence="8">The sequence shown here is derived from an EMBL/GenBank/DDBJ whole genome shotgun (WGS) entry which is preliminary data.</text>
</comment>
<evidence type="ECO:0000313" key="8">
    <source>
        <dbReference type="EMBL" id="KAG4411684.1"/>
    </source>
</evidence>
<dbReference type="PRINTS" id="PR00420">
    <property type="entry name" value="RNGMNOXGNASE"/>
</dbReference>
<comment type="cofactor">
    <cofactor evidence="1">
        <name>FAD</name>
        <dbReference type="ChEBI" id="CHEBI:57692"/>
    </cofactor>
</comment>
<evidence type="ECO:0000256" key="1">
    <source>
        <dbReference type="ARBA" id="ARBA00001974"/>
    </source>
</evidence>
<evidence type="ECO:0000256" key="4">
    <source>
        <dbReference type="ARBA" id="ARBA00023002"/>
    </source>
</evidence>
<evidence type="ECO:0000256" key="5">
    <source>
        <dbReference type="ARBA" id="ARBA00023033"/>
    </source>
</evidence>
<dbReference type="Pfam" id="PF01494">
    <property type="entry name" value="FAD_binding_3"/>
    <property type="match status" value="1"/>
</dbReference>
<evidence type="ECO:0000256" key="2">
    <source>
        <dbReference type="ARBA" id="ARBA00022630"/>
    </source>
</evidence>
<dbReference type="PANTHER" id="PTHR47178">
    <property type="entry name" value="MONOOXYGENASE, FAD-BINDING"/>
    <property type="match status" value="1"/>
</dbReference>
<dbReference type="SUPFAM" id="SSF51905">
    <property type="entry name" value="FAD/NAD(P)-binding domain"/>
    <property type="match status" value="1"/>
</dbReference>
<feature type="chain" id="PRO_5034542402" description="FAD-binding domain-containing protein" evidence="6">
    <location>
        <begin position="20"/>
        <end position="369"/>
    </location>
</feature>